<name>A0ABN8HPR5_9NEOP</name>
<evidence type="ECO:0000313" key="2">
    <source>
        <dbReference type="EMBL" id="CAH2039531.1"/>
    </source>
</evidence>
<feature type="compositionally biased region" description="Low complexity" evidence="1">
    <location>
        <begin position="52"/>
        <end position="85"/>
    </location>
</feature>
<organism evidence="2 3">
    <name type="scientific">Iphiclides podalirius</name>
    <name type="common">scarce swallowtail</name>
    <dbReference type="NCBI Taxonomy" id="110791"/>
    <lineage>
        <taxon>Eukaryota</taxon>
        <taxon>Metazoa</taxon>
        <taxon>Ecdysozoa</taxon>
        <taxon>Arthropoda</taxon>
        <taxon>Hexapoda</taxon>
        <taxon>Insecta</taxon>
        <taxon>Pterygota</taxon>
        <taxon>Neoptera</taxon>
        <taxon>Endopterygota</taxon>
        <taxon>Lepidoptera</taxon>
        <taxon>Glossata</taxon>
        <taxon>Ditrysia</taxon>
        <taxon>Papilionoidea</taxon>
        <taxon>Papilionidae</taxon>
        <taxon>Papilioninae</taxon>
        <taxon>Iphiclides</taxon>
    </lineage>
</organism>
<proteinExistence type="predicted"/>
<keyword evidence="3" id="KW-1185">Reference proteome</keyword>
<sequence>MQYQRVTWTVRGRDGGAGDGWCTARGAASFPFIRCLLTMRRAAVRGRGGGRVPRAAVGRARPRPAHAASAPALHRPARAPVHVAPAPTPAPTPQ</sequence>
<reference evidence="2" key="1">
    <citation type="submission" date="2022-03" db="EMBL/GenBank/DDBJ databases">
        <authorList>
            <person name="Martin H S."/>
        </authorList>
    </citation>
    <scope>NUCLEOTIDE SEQUENCE</scope>
</reference>
<protein>
    <submittedName>
        <fullName evidence="2">Uncharacterized protein</fullName>
    </submittedName>
</protein>
<dbReference type="EMBL" id="OW152823">
    <property type="protein sequence ID" value="CAH2039531.1"/>
    <property type="molecule type" value="Genomic_DNA"/>
</dbReference>
<feature type="region of interest" description="Disordered" evidence="1">
    <location>
        <begin position="45"/>
        <end position="94"/>
    </location>
</feature>
<evidence type="ECO:0000256" key="1">
    <source>
        <dbReference type="SAM" id="MobiDB-lite"/>
    </source>
</evidence>
<dbReference type="Proteomes" id="UP000837857">
    <property type="component" value="Chromosome 11"/>
</dbReference>
<evidence type="ECO:0000313" key="3">
    <source>
        <dbReference type="Proteomes" id="UP000837857"/>
    </source>
</evidence>
<accession>A0ABN8HPR5</accession>
<gene>
    <name evidence="2" type="ORF">IPOD504_LOCUS1749</name>
</gene>
<feature type="non-terminal residue" evidence="2">
    <location>
        <position position="94"/>
    </location>
</feature>